<sequence>MDLSHLNLEEFASSVKDTVQDSENHVSPSLLNSDVVEIISEKVLDGQIQRLNAILHDLESLRNEEKEEYWNANYLIYNIQRNIFQTVDYMYKQEIISTKAFKQFYQMEHTFKLAAWNMYVTQLIDDYTGL</sequence>
<dbReference type="OrthoDB" id="10647910at2759"/>
<comment type="caution">
    <text evidence="1">The sequence shown here is derived from an EMBL/GenBank/DDBJ whole genome shotgun (WGS) entry which is preliminary data.</text>
</comment>
<feature type="non-terminal residue" evidence="1">
    <location>
        <position position="130"/>
    </location>
</feature>
<protein>
    <submittedName>
        <fullName evidence="1">Uncharacterized protein</fullName>
    </submittedName>
</protein>
<reference evidence="1 2" key="1">
    <citation type="submission" date="2015-08" db="EMBL/GenBank/DDBJ databases">
        <title>Next Generation Sequencing and Analysis of the Genome of Puccinia sorghi L Schw, the Causal Agent of Maize Common Rust.</title>
        <authorList>
            <person name="Rochi L."/>
            <person name="Burguener G."/>
            <person name="Darino M."/>
            <person name="Turjanski A."/>
            <person name="Kreff E."/>
            <person name="Dieguez M.J."/>
            <person name="Sacco F."/>
        </authorList>
    </citation>
    <scope>NUCLEOTIDE SEQUENCE [LARGE SCALE GENOMIC DNA]</scope>
    <source>
        <strain evidence="1 2">RO10H11247</strain>
    </source>
</reference>
<dbReference type="AlphaFoldDB" id="A0A0L6VVL9"/>
<accession>A0A0L6VVL9</accession>
<proteinExistence type="predicted"/>
<organism evidence="1 2">
    <name type="scientific">Puccinia sorghi</name>
    <dbReference type="NCBI Taxonomy" id="27349"/>
    <lineage>
        <taxon>Eukaryota</taxon>
        <taxon>Fungi</taxon>
        <taxon>Dikarya</taxon>
        <taxon>Basidiomycota</taxon>
        <taxon>Pucciniomycotina</taxon>
        <taxon>Pucciniomycetes</taxon>
        <taxon>Pucciniales</taxon>
        <taxon>Pucciniaceae</taxon>
        <taxon>Puccinia</taxon>
    </lineage>
</organism>
<gene>
    <name evidence="1" type="ORF">VP01_10060g2</name>
</gene>
<dbReference type="VEuPathDB" id="FungiDB:VP01_10060g2"/>
<evidence type="ECO:0000313" key="2">
    <source>
        <dbReference type="Proteomes" id="UP000037035"/>
    </source>
</evidence>
<dbReference type="Proteomes" id="UP000037035">
    <property type="component" value="Unassembled WGS sequence"/>
</dbReference>
<name>A0A0L6VVL9_9BASI</name>
<dbReference type="EMBL" id="LAVV01000067">
    <property type="protein sequence ID" value="KNZ64662.1"/>
    <property type="molecule type" value="Genomic_DNA"/>
</dbReference>
<keyword evidence="2" id="KW-1185">Reference proteome</keyword>
<evidence type="ECO:0000313" key="1">
    <source>
        <dbReference type="EMBL" id="KNZ64662.1"/>
    </source>
</evidence>